<protein>
    <submittedName>
        <fullName evidence="1">Uncharacterized protein</fullName>
    </submittedName>
</protein>
<gene>
    <name evidence="1" type="ORF">WM16_30580</name>
</gene>
<organism evidence="1 2">
    <name type="scientific">Burkholderia ubonensis</name>
    <dbReference type="NCBI Taxonomy" id="101571"/>
    <lineage>
        <taxon>Bacteria</taxon>
        <taxon>Pseudomonadati</taxon>
        <taxon>Pseudomonadota</taxon>
        <taxon>Betaproteobacteria</taxon>
        <taxon>Burkholderiales</taxon>
        <taxon>Burkholderiaceae</taxon>
        <taxon>Burkholderia</taxon>
        <taxon>Burkholderia cepacia complex</taxon>
    </lineage>
</organism>
<accession>A0A108D3A6</accession>
<sequence>MSTAAGALREEPRAVGRFGLRNLVAVMHGDMVFAAAVDIEPDAQILRGHRRALDMPARKSPSPRAVPFHLAPDLGRTEFPQRKVRRVPLRADCNPLAGLQAGAIEPREKAVIVLLAGVEVEAVVGAIHVAGSFDFLNKGDLLRDVIRRAAPYRRLQQVERAPVRLEGVGVVCGYLPRRLAGSPAALFQFVFAFVGVRRQVADVGDVHDMPDFMPVAGQRATQDVLEHVGSQVADMRMVIDGGAAAIQADVIVAYRSERAQGA</sequence>
<reference evidence="1 2" key="1">
    <citation type="submission" date="2015-11" db="EMBL/GenBank/DDBJ databases">
        <title>Expanding the genomic diversity of Burkholderia species for the development of highly accurate diagnostics.</title>
        <authorList>
            <person name="Sahl J."/>
            <person name="Keim P."/>
            <person name="Wagner D."/>
        </authorList>
    </citation>
    <scope>NUCLEOTIDE SEQUENCE [LARGE SCALE GENOMIC DNA]</scope>
    <source>
        <strain evidence="1 2">MSMB782WGS</strain>
    </source>
</reference>
<evidence type="ECO:0000313" key="2">
    <source>
        <dbReference type="Proteomes" id="UP000065504"/>
    </source>
</evidence>
<dbReference type="Proteomes" id="UP000065504">
    <property type="component" value="Unassembled WGS sequence"/>
</dbReference>
<dbReference type="EMBL" id="LPLU01000009">
    <property type="protein sequence ID" value="KWK85726.1"/>
    <property type="molecule type" value="Genomic_DNA"/>
</dbReference>
<dbReference type="AlphaFoldDB" id="A0A108D3A6"/>
<name>A0A108D3A6_9BURK</name>
<comment type="caution">
    <text evidence="1">The sequence shown here is derived from an EMBL/GenBank/DDBJ whole genome shotgun (WGS) entry which is preliminary data.</text>
</comment>
<proteinExistence type="predicted"/>
<evidence type="ECO:0000313" key="1">
    <source>
        <dbReference type="EMBL" id="KWK85726.1"/>
    </source>
</evidence>